<evidence type="ECO:0000256" key="9">
    <source>
        <dbReference type="ARBA" id="ARBA00042745"/>
    </source>
</evidence>
<feature type="binding site" evidence="11">
    <location>
        <position position="87"/>
    </location>
    <ligand>
        <name>S-adenosyl-L-methionine</name>
        <dbReference type="ChEBI" id="CHEBI:59789"/>
    </ligand>
</feature>
<evidence type="ECO:0000256" key="4">
    <source>
        <dbReference type="ARBA" id="ARBA00022691"/>
    </source>
</evidence>
<feature type="binding site" evidence="11">
    <location>
        <position position="111"/>
    </location>
    <ligand>
        <name>S-adenosyl-L-methionine</name>
        <dbReference type="ChEBI" id="CHEBI:59789"/>
    </ligand>
</feature>
<dbReference type="RefSeq" id="WP_154509634.1">
    <property type="nucleotide sequence ID" value="NZ_JAXELC010000003.1"/>
</dbReference>
<name>A0A6L5XJI0_9BACT</name>
<dbReference type="PANTHER" id="PTHR10920">
    <property type="entry name" value="RIBOSOMAL RNA METHYLTRANSFERASE"/>
    <property type="match status" value="1"/>
</dbReference>
<dbReference type="AlphaFoldDB" id="A0A6L5XJI0"/>
<dbReference type="SUPFAM" id="SSF53335">
    <property type="entry name" value="S-adenosyl-L-methionine-dependent methyltransferases"/>
    <property type="match status" value="1"/>
</dbReference>
<dbReference type="PANTHER" id="PTHR10920:SF18">
    <property type="entry name" value="RRNA METHYLTRANSFERASE 2, MITOCHONDRIAL"/>
    <property type="match status" value="1"/>
</dbReference>
<dbReference type="InterPro" id="IPR029063">
    <property type="entry name" value="SAM-dependent_MTases_sf"/>
</dbReference>
<comment type="function">
    <text evidence="5 11">Specifically methylates the uridine in position 2552 of 23S rRNA at the 2'-O position of the ribose in the fully assembled 50S ribosomal subunit.</text>
</comment>
<organism evidence="14 15">
    <name type="scientific">Desulfovibrio porci</name>
    <dbReference type="NCBI Taxonomy" id="2605782"/>
    <lineage>
        <taxon>Bacteria</taxon>
        <taxon>Pseudomonadati</taxon>
        <taxon>Thermodesulfobacteriota</taxon>
        <taxon>Desulfovibrionia</taxon>
        <taxon>Desulfovibrionales</taxon>
        <taxon>Desulfovibrionaceae</taxon>
        <taxon>Desulfovibrio</taxon>
    </lineage>
</organism>
<keyword evidence="4 11" id="KW-0949">S-adenosyl-L-methionine</keyword>
<evidence type="ECO:0000256" key="2">
    <source>
        <dbReference type="ARBA" id="ARBA00022603"/>
    </source>
</evidence>
<evidence type="ECO:0000313" key="15">
    <source>
        <dbReference type="Proteomes" id="UP000477488"/>
    </source>
</evidence>
<dbReference type="EC" id="2.1.1.166" evidence="6 11"/>
<dbReference type="Gene3D" id="3.40.50.150">
    <property type="entry name" value="Vaccinia Virus protein VP39"/>
    <property type="match status" value="1"/>
</dbReference>
<evidence type="ECO:0000256" key="10">
    <source>
        <dbReference type="ARBA" id="ARBA00048970"/>
    </source>
</evidence>
<keyword evidence="1 11" id="KW-0698">rRNA processing</keyword>
<feature type="active site" description="Proton acceptor" evidence="11 12">
    <location>
        <position position="151"/>
    </location>
</feature>
<feature type="binding site" evidence="11">
    <location>
        <position position="49"/>
    </location>
    <ligand>
        <name>S-adenosyl-L-methionine</name>
        <dbReference type="ChEBI" id="CHEBI:59789"/>
    </ligand>
</feature>
<evidence type="ECO:0000256" key="11">
    <source>
        <dbReference type="HAMAP-Rule" id="MF_01547"/>
    </source>
</evidence>
<keyword evidence="3 11" id="KW-0808">Transferase</keyword>
<dbReference type="InterPro" id="IPR050082">
    <property type="entry name" value="RNA_methyltr_RlmE"/>
</dbReference>
<sequence>MKEYRDHYFLKAKRENYPARSVYKLKELDAKFRLLKPGMRVLDLGAAPGSWSLGAAEKVGAKGLVLACDIQSTETAFPPQVLFMQEDVFQRSAAFEARLLELGPFDLVISDMAPRTTGTRFTDQARSLELAQEALTVACLHLKQGGNFVVKIFMGPDVQELLAPMRKAFGTVKSFKPKSSRAESKETFFTALGFRGGASASGTGDAGPALSPAFV</sequence>
<feature type="binding site" evidence="11">
    <location>
        <position position="51"/>
    </location>
    <ligand>
        <name>S-adenosyl-L-methionine</name>
        <dbReference type="ChEBI" id="CHEBI:59789"/>
    </ligand>
</feature>
<dbReference type="Pfam" id="PF01728">
    <property type="entry name" value="FtsJ"/>
    <property type="match status" value="1"/>
</dbReference>
<evidence type="ECO:0000256" key="6">
    <source>
        <dbReference type="ARBA" id="ARBA00038861"/>
    </source>
</evidence>
<evidence type="ECO:0000256" key="5">
    <source>
        <dbReference type="ARBA" id="ARBA00037569"/>
    </source>
</evidence>
<protein>
    <recommendedName>
        <fullName evidence="7 11">Ribosomal RNA large subunit methyltransferase E</fullName>
        <ecNumber evidence="6 11">2.1.1.166</ecNumber>
    </recommendedName>
    <alternativeName>
        <fullName evidence="9 11">23S rRNA Um2552 methyltransferase</fullName>
    </alternativeName>
    <alternativeName>
        <fullName evidence="8 11">rRNA (uridine-2'-O-)-methyltransferase</fullName>
    </alternativeName>
</protein>
<evidence type="ECO:0000313" key="14">
    <source>
        <dbReference type="EMBL" id="MSS27363.1"/>
    </source>
</evidence>
<evidence type="ECO:0000256" key="8">
    <source>
        <dbReference type="ARBA" id="ARBA00041995"/>
    </source>
</evidence>
<dbReference type="GO" id="GO:0005737">
    <property type="term" value="C:cytoplasm"/>
    <property type="evidence" value="ECO:0007669"/>
    <property type="project" value="UniProtKB-SubCell"/>
</dbReference>
<keyword evidence="11" id="KW-0963">Cytoplasm</keyword>
<dbReference type="InterPro" id="IPR015507">
    <property type="entry name" value="rRNA-MeTfrase_E"/>
</dbReference>
<evidence type="ECO:0000256" key="1">
    <source>
        <dbReference type="ARBA" id="ARBA00022552"/>
    </source>
</evidence>
<dbReference type="GO" id="GO:0008650">
    <property type="term" value="F:rRNA (uridine-2'-O-)-methyltransferase activity"/>
    <property type="evidence" value="ECO:0007669"/>
    <property type="project" value="UniProtKB-UniRule"/>
</dbReference>
<evidence type="ECO:0000256" key="12">
    <source>
        <dbReference type="PIRSR" id="PIRSR005461-1"/>
    </source>
</evidence>
<reference evidence="14 15" key="1">
    <citation type="submission" date="2019-09" db="EMBL/GenBank/DDBJ databases">
        <title>In-depth cultivation of the pig gut microbiome towards novel bacterial diversity and tailored functional studies.</title>
        <authorList>
            <person name="Wylensek D."/>
            <person name="Hitch T.C.A."/>
            <person name="Clavel T."/>
        </authorList>
    </citation>
    <scope>NUCLEOTIDE SEQUENCE [LARGE SCALE GENOMIC DNA]</scope>
    <source>
        <strain evidence="14 15">PG-178-WT-4</strain>
    </source>
</reference>
<comment type="caution">
    <text evidence="14">The sequence shown here is derived from an EMBL/GenBank/DDBJ whole genome shotgun (WGS) entry which is preliminary data.</text>
</comment>
<dbReference type="PIRSF" id="PIRSF005461">
    <property type="entry name" value="23S_rRNA_mtase"/>
    <property type="match status" value="1"/>
</dbReference>
<evidence type="ECO:0000256" key="7">
    <source>
        <dbReference type="ARBA" id="ARBA00041129"/>
    </source>
</evidence>
<comment type="subcellular location">
    <subcellularLocation>
        <location evidence="11">Cytoplasm</location>
    </subcellularLocation>
</comment>
<dbReference type="EMBL" id="VUMH01000003">
    <property type="protein sequence ID" value="MSS27363.1"/>
    <property type="molecule type" value="Genomic_DNA"/>
</dbReference>
<feature type="binding site" evidence="11">
    <location>
        <position position="69"/>
    </location>
    <ligand>
        <name>S-adenosyl-L-methionine</name>
        <dbReference type="ChEBI" id="CHEBI:59789"/>
    </ligand>
</feature>
<evidence type="ECO:0000259" key="13">
    <source>
        <dbReference type="Pfam" id="PF01728"/>
    </source>
</evidence>
<keyword evidence="15" id="KW-1185">Reference proteome</keyword>
<accession>A0A6L5XJI0</accession>
<comment type="catalytic activity">
    <reaction evidence="10 11">
        <text>uridine(2552) in 23S rRNA + S-adenosyl-L-methionine = 2'-O-methyluridine(2552) in 23S rRNA + S-adenosyl-L-homocysteine + H(+)</text>
        <dbReference type="Rhea" id="RHEA:42720"/>
        <dbReference type="Rhea" id="RHEA-COMP:10202"/>
        <dbReference type="Rhea" id="RHEA-COMP:10203"/>
        <dbReference type="ChEBI" id="CHEBI:15378"/>
        <dbReference type="ChEBI" id="CHEBI:57856"/>
        <dbReference type="ChEBI" id="CHEBI:59789"/>
        <dbReference type="ChEBI" id="CHEBI:65315"/>
        <dbReference type="ChEBI" id="CHEBI:74478"/>
        <dbReference type="EC" id="2.1.1.166"/>
    </reaction>
</comment>
<dbReference type="InterPro" id="IPR002877">
    <property type="entry name" value="RNA_MeTrfase_FtsJ_dom"/>
</dbReference>
<gene>
    <name evidence="11" type="primary">rlmE</name>
    <name evidence="11" type="synonym">ftsJ</name>
    <name evidence="11" type="synonym">rrmJ</name>
    <name evidence="14" type="ORF">FYJ44_04725</name>
</gene>
<evidence type="ECO:0000256" key="3">
    <source>
        <dbReference type="ARBA" id="ARBA00022679"/>
    </source>
</evidence>
<feature type="domain" description="Ribosomal RNA methyltransferase FtsJ" evidence="13">
    <location>
        <begin position="17"/>
        <end position="194"/>
    </location>
</feature>
<dbReference type="Proteomes" id="UP000477488">
    <property type="component" value="Unassembled WGS sequence"/>
</dbReference>
<comment type="similarity">
    <text evidence="11">Belongs to the class I-like SAM-binding methyltransferase superfamily. RNA methyltransferase RlmE family.</text>
</comment>
<proteinExistence type="inferred from homology"/>
<dbReference type="HAMAP" id="MF_01547">
    <property type="entry name" value="RNA_methyltr_E"/>
    <property type="match status" value="1"/>
</dbReference>
<keyword evidence="2 11" id="KW-0489">Methyltransferase</keyword>